<dbReference type="SUPFAM" id="SSF51445">
    <property type="entry name" value="(Trans)glycosidases"/>
    <property type="match status" value="1"/>
</dbReference>
<reference evidence="5 6" key="1">
    <citation type="journal article" date="2016" name="Nat. Commun.">
        <title>Thousands of microbial genomes shed light on interconnected biogeochemical processes in an aquifer system.</title>
        <authorList>
            <person name="Anantharaman K."/>
            <person name="Brown C.T."/>
            <person name="Hug L.A."/>
            <person name="Sharon I."/>
            <person name="Castelle C.J."/>
            <person name="Probst A.J."/>
            <person name="Thomas B.C."/>
            <person name="Singh A."/>
            <person name="Wilkins M.J."/>
            <person name="Karaoz U."/>
            <person name="Brodie E.L."/>
            <person name="Williams K.H."/>
            <person name="Hubbard S.S."/>
            <person name="Banfield J.F."/>
        </authorList>
    </citation>
    <scope>NUCLEOTIDE SEQUENCE [LARGE SCALE GENOMIC DNA]</scope>
</reference>
<evidence type="ECO:0000256" key="1">
    <source>
        <dbReference type="ARBA" id="ARBA00022801"/>
    </source>
</evidence>
<evidence type="ECO:0000313" key="5">
    <source>
        <dbReference type="EMBL" id="OGY89367.1"/>
    </source>
</evidence>
<dbReference type="STRING" id="1798550.A2927_02120"/>
<evidence type="ECO:0000259" key="4">
    <source>
        <dbReference type="Pfam" id="PF02449"/>
    </source>
</evidence>
<keyword evidence="3" id="KW-1133">Transmembrane helix</keyword>
<dbReference type="Proteomes" id="UP000178849">
    <property type="component" value="Unassembled WGS sequence"/>
</dbReference>
<dbReference type="Gene3D" id="3.20.20.80">
    <property type="entry name" value="Glycosidases"/>
    <property type="match status" value="1"/>
</dbReference>
<dbReference type="Pfam" id="PF02449">
    <property type="entry name" value="Glyco_hydro_42"/>
    <property type="match status" value="1"/>
</dbReference>
<dbReference type="GO" id="GO:0009341">
    <property type="term" value="C:beta-galactosidase complex"/>
    <property type="evidence" value="ECO:0007669"/>
    <property type="project" value="InterPro"/>
</dbReference>
<accession>A0A1G2BMA1</accession>
<feature type="domain" description="Glycoside hydrolase family 42 N-terminal" evidence="4">
    <location>
        <begin position="74"/>
        <end position="178"/>
    </location>
</feature>
<keyword evidence="1" id="KW-0378">Hydrolase</keyword>
<name>A0A1G2BMA1_9BACT</name>
<evidence type="ECO:0000256" key="2">
    <source>
        <dbReference type="ARBA" id="ARBA00023295"/>
    </source>
</evidence>
<keyword evidence="3" id="KW-0812">Transmembrane</keyword>
<dbReference type="GO" id="GO:0004565">
    <property type="term" value="F:beta-galactosidase activity"/>
    <property type="evidence" value="ECO:0007669"/>
    <property type="project" value="InterPro"/>
</dbReference>
<protein>
    <recommendedName>
        <fullName evidence="4">Glycoside hydrolase family 42 N-terminal domain-containing protein</fullName>
    </recommendedName>
</protein>
<evidence type="ECO:0000256" key="3">
    <source>
        <dbReference type="SAM" id="Phobius"/>
    </source>
</evidence>
<dbReference type="GO" id="GO:0005975">
    <property type="term" value="P:carbohydrate metabolic process"/>
    <property type="evidence" value="ECO:0007669"/>
    <property type="project" value="InterPro"/>
</dbReference>
<gene>
    <name evidence="5" type="ORF">A2927_02120</name>
</gene>
<proteinExistence type="predicted"/>
<sequence>MSKRYFRKIIIWALAVFLAGVVIWLYRADFGQGRKIEFGVTFSQKYATELKLDWQKVFISFLDDLQVKKFRLVAYWDLIEKEEGNYDFSALDFQLGEIEKRGGQVILAIGQRVPRWPECHWPDWTRNQSEPQRQARLLNLMQAAVEHFKRHQSIAAWQVENEPFLKVFGQCPKIDKDFYQREIDLVKSLDGRPVVVTESGELSGWLRGAVFGDWLGTSLYRITWNQFFGYFSYPLPPAHYYLKSRLVGWLAGNRQIFISEMQAEPWLGRPMTETPLAEQYHSMNLEKFRKNIEYASQTGLSPIYLWGAEWWYWLKEQGNDSIWQAAKEIWN</sequence>
<evidence type="ECO:0000313" key="6">
    <source>
        <dbReference type="Proteomes" id="UP000178849"/>
    </source>
</evidence>
<keyword evidence="3" id="KW-0472">Membrane</keyword>
<comment type="caution">
    <text evidence="5">The sequence shown here is derived from an EMBL/GenBank/DDBJ whole genome shotgun (WGS) entry which is preliminary data.</text>
</comment>
<feature type="transmembrane region" description="Helical" evidence="3">
    <location>
        <begin position="9"/>
        <end position="26"/>
    </location>
</feature>
<dbReference type="InterPro" id="IPR017853">
    <property type="entry name" value="GH"/>
</dbReference>
<organism evidence="5 6">
    <name type="scientific">Candidatus Komeilibacteria bacterium RIFCSPLOWO2_01_FULL_45_10</name>
    <dbReference type="NCBI Taxonomy" id="1798550"/>
    <lineage>
        <taxon>Bacteria</taxon>
        <taxon>Candidatus Komeiliibacteriota</taxon>
    </lineage>
</organism>
<dbReference type="AlphaFoldDB" id="A0A1G2BMA1"/>
<dbReference type="InterPro" id="IPR013529">
    <property type="entry name" value="Glyco_hydro_42_N"/>
</dbReference>
<dbReference type="EMBL" id="MHKL01000020">
    <property type="protein sequence ID" value="OGY89367.1"/>
    <property type="molecule type" value="Genomic_DNA"/>
</dbReference>
<keyword evidence="2" id="KW-0326">Glycosidase</keyword>